<dbReference type="CDD" id="cd00071">
    <property type="entry name" value="GMPK"/>
    <property type="match status" value="1"/>
</dbReference>
<name>A0A6J6QZD5_9ZZZZ</name>
<reference evidence="8" key="1">
    <citation type="submission" date="2020-05" db="EMBL/GenBank/DDBJ databases">
        <authorList>
            <person name="Chiriac C."/>
            <person name="Salcher M."/>
            <person name="Ghai R."/>
            <person name="Kavagutti S V."/>
        </authorList>
    </citation>
    <scope>NUCLEOTIDE SEQUENCE</scope>
</reference>
<dbReference type="Gene3D" id="3.40.50.300">
    <property type="entry name" value="P-loop containing nucleotide triphosphate hydrolases"/>
    <property type="match status" value="1"/>
</dbReference>
<dbReference type="SMART" id="SM00072">
    <property type="entry name" value="GuKc"/>
    <property type="match status" value="1"/>
</dbReference>
<dbReference type="GO" id="GO:0005829">
    <property type="term" value="C:cytosol"/>
    <property type="evidence" value="ECO:0007669"/>
    <property type="project" value="TreeGrafter"/>
</dbReference>
<protein>
    <recommendedName>
        <fullName evidence="2">guanylate kinase</fullName>
        <ecNumber evidence="2">2.7.4.8</ecNumber>
    </recommendedName>
</protein>
<dbReference type="Pfam" id="PF00625">
    <property type="entry name" value="Guanylate_kin"/>
    <property type="match status" value="1"/>
</dbReference>
<feature type="domain" description="Guanylate kinase-like" evidence="7">
    <location>
        <begin position="3"/>
        <end position="176"/>
    </location>
</feature>
<gene>
    <name evidence="8" type="ORF">UFOPK2657_00586</name>
</gene>
<evidence type="ECO:0000256" key="1">
    <source>
        <dbReference type="ARBA" id="ARBA00005790"/>
    </source>
</evidence>
<dbReference type="EMBL" id="CAEZYG010000086">
    <property type="protein sequence ID" value="CAB4712484.1"/>
    <property type="molecule type" value="Genomic_DNA"/>
</dbReference>
<evidence type="ECO:0000256" key="5">
    <source>
        <dbReference type="ARBA" id="ARBA00022777"/>
    </source>
</evidence>
<keyword evidence="5" id="KW-0418">Kinase</keyword>
<dbReference type="EC" id="2.7.4.8" evidence="2"/>
<evidence type="ECO:0000259" key="7">
    <source>
        <dbReference type="PROSITE" id="PS50052"/>
    </source>
</evidence>
<sequence length="183" mass="20546">MSSLIIVVSGPGGVGKSTIVEALVQRDDRLWLSRSWTTRERRPGEAEDAYVFVTRAQFQQRIADNGFLEWTEFIGNMYGTPNPEAPAGRDIVLEIEVDGASQVKKMHPDAMLLFVLPPTREEQRARLQGRGDVEQKVEQRLRKAEDEEPIGKALADFVLINDDLNATIDEMLELINAARAKRA</sequence>
<dbReference type="PROSITE" id="PS50052">
    <property type="entry name" value="GUANYLATE_KINASE_2"/>
    <property type="match status" value="1"/>
</dbReference>
<dbReference type="SUPFAM" id="SSF52540">
    <property type="entry name" value="P-loop containing nucleoside triphosphate hydrolases"/>
    <property type="match status" value="1"/>
</dbReference>
<evidence type="ECO:0000256" key="3">
    <source>
        <dbReference type="ARBA" id="ARBA00022679"/>
    </source>
</evidence>
<dbReference type="GO" id="GO:0005524">
    <property type="term" value="F:ATP binding"/>
    <property type="evidence" value="ECO:0007669"/>
    <property type="project" value="UniProtKB-KW"/>
</dbReference>
<keyword evidence="3" id="KW-0808">Transferase</keyword>
<dbReference type="PANTHER" id="PTHR23117:SF13">
    <property type="entry name" value="GUANYLATE KINASE"/>
    <property type="match status" value="1"/>
</dbReference>
<dbReference type="PANTHER" id="PTHR23117">
    <property type="entry name" value="GUANYLATE KINASE-RELATED"/>
    <property type="match status" value="1"/>
</dbReference>
<dbReference type="GO" id="GO:0004385">
    <property type="term" value="F:GMP kinase activity"/>
    <property type="evidence" value="ECO:0007669"/>
    <property type="project" value="UniProtKB-EC"/>
</dbReference>
<evidence type="ECO:0000256" key="2">
    <source>
        <dbReference type="ARBA" id="ARBA00012961"/>
    </source>
</evidence>
<organism evidence="8">
    <name type="scientific">freshwater metagenome</name>
    <dbReference type="NCBI Taxonomy" id="449393"/>
    <lineage>
        <taxon>unclassified sequences</taxon>
        <taxon>metagenomes</taxon>
        <taxon>ecological metagenomes</taxon>
    </lineage>
</organism>
<dbReference type="InterPro" id="IPR008145">
    <property type="entry name" value="GK/Ca_channel_bsu"/>
</dbReference>
<accession>A0A6J6QZD5</accession>
<evidence type="ECO:0000313" key="8">
    <source>
        <dbReference type="EMBL" id="CAB4712484.1"/>
    </source>
</evidence>
<dbReference type="InterPro" id="IPR017665">
    <property type="entry name" value="Guanylate_kinase"/>
</dbReference>
<dbReference type="InterPro" id="IPR027417">
    <property type="entry name" value="P-loop_NTPase"/>
</dbReference>
<dbReference type="InterPro" id="IPR008144">
    <property type="entry name" value="Guanylate_kin-like_dom"/>
</dbReference>
<dbReference type="AlphaFoldDB" id="A0A6J6QZD5"/>
<comment type="similarity">
    <text evidence="1">Belongs to the guanylate kinase family.</text>
</comment>
<proteinExistence type="inferred from homology"/>
<evidence type="ECO:0000256" key="6">
    <source>
        <dbReference type="ARBA" id="ARBA00022840"/>
    </source>
</evidence>
<evidence type="ECO:0000256" key="4">
    <source>
        <dbReference type="ARBA" id="ARBA00022741"/>
    </source>
</evidence>
<keyword evidence="4" id="KW-0547">Nucleotide-binding</keyword>
<keyword evidence="6" id="KW-0067">ATP-binding</keyword>
<dbReference type="Gene3D" id="3.30.63.10">
    <property type="entry name" value="Guanylate Kinase phosphate binding domain"/>
    <property type="match status" value="1"/>
</dbReference>
<dbReference type="NCBIfam" id="TIGR03263">
    <property type="entry name" value="guanyl_kin"/>
    <property type="match status" value="1"/>
</dbReference>